<organism evidence="9 10">
    <name type="scientific">Mycetomoellerius zeteki</name>
    <dbReference type="NCBI Taxonomy" id="64791"/>
    <lineage>
        <taxon>Eukaryota</taxon>
        <taxon>Metazoa</taxon>
        <taxon>Ecdysozoa</taxon>
        <taxon>Arthropoda</taxon>
        <taxon>Hexapoda</taxon>
        <taxon>Insecta</taxon>
        <taxon>Pterygota</taxon>
        <taxon>Neoptera</taxon>
        <taxon>Endopterygota</taxon>
        <taxon>Hymenoptera</taxon>
        <taxon>Apocrita</taxon>
        <taxon>Aculeata</taxon>
        <taxon>Formicoidea</taxon>
        <taxon>Formicidae</taxon>
        <taxon>Myrmicinae</taxon>
        <taxon>Mycetomoellerius</taxon>
    </lineage>
</organism>
<dbReference type="Pfam" id="PF05741">
    <property type="entry name" value="zf-nanos"/>
    <property type="match status" value="1"/>
</dbReference>
<keyword evidence="6" id="KW-0479">Metal-binding</keyword>
<dbReference type="GO" id="GO:0008270">
    <property type="term" value="F:zinc ion binding"/>
    <property type="evidence" value="ECO:0007669"/>
    <property type="project" value="UniProtKB-KW"/>
</dbReference>
<dbReference type="InterPro" id="IPR001314">
    <property type="entry name" value="Peptidase_S1A"/>
</dbReference>
<evidence type="ECO:0000256" key="1">
    <source>
        <dbReference type="ARBA" id="ARBA00004613"/>
    </source>
</evidence>
<dbReference type="PROSITE" id="PS51522">
    <property type="entry name" value="ZF_NANOS"/>
    <property type="match status" value="1"/>
</dbReference>
<sequence length="857" mass="94092">MCGMLPMLEVNSLFPFNPSLNDEIQRLFDVTLNMRPLPTVLNQSFKLASFKFIFFLHLFTYFLRSERHEFFQLVDEVMEDFRHNGRDFEYCPDVDTDVSKQSASRRKKNKKPLPTECVFCRNNGEEETYYRQHLLKDVDGRVECPVLRAYTCPICGATGDEAHTVKYCPRGPYNPNPISTANSFKLARNSTGKIATMVAMTINVTITSERMKHGHVQIEKPIMIRKDIFFRNQDVVPFTESSSVFFLNLLKCKPRYQKLDKIFPTAAAPVRDCICVPFYLCDRNQTIITDGSGIIDERSATNRRCTGDLEVCCYLPNVTNTAVIPLATSPINVATSPTNVIVPTSASSTSPIIVPLNMDCICVMISLCNPNGIVSISGEGIINPRYGLCPDDLVCCRILANMTQLTTNSPTTITIVPLKLAAMIAVPSTVTITSPSQVQLCFICDNVILCFTCTIVVTSGGGAMIDPRVSQILSERNICTSTNIPSCLNTSSAAPITDLGRLKNPGTSQECYCVKTWLCFEGNVISPDGLGIIDSRFTLCSSADQVCCRFAGINRQGLRDASSSSTVHVANGSSNHPVSEITCGIQNNSYAPSQPFSTDSEKTYFAEFPWMVALLKSTTDPYIFHCGASIISNGAILTAAHCVVNQKPENLIARFGQWNIGNNIQPLPIQEVKIVAIAIHPSYYNDGLFHDVAVLVLAKPITYSANILPICLPKQGKVFLAGTRCYGLGWGSNSFGPEGQYRAELRKVNLPIINQDDCQTRLRSTKLGQYFQLHGSFICAGGEANKDTCRGDGGGPLVCQAATGQFFQLIFLCTKKNLAAGIVSWGIGCGASNVPAVYASVSQHRQWIDQQFATYGV</sequence>
<dbReference type="STRING" id="64791.A0A151WL72"/>
<dbReference type="Gene3D" id="4.10.60.30">
    <property type="entry name" value="Nanos, RNA-binding domain"/>
    <property type="match status" value="1"/>
</dbReference>
<dbReference type="SMART" id="SM00020">
    <property type="entry name" value="Tryp_SPc"/>
    <property type="match status" value="1"/>
</dbReference>
<proteinExistence type="inferred from homology"/>
<keyword evidence="6" id="KW-0810">Translation regulation</keyword>
<dbReference type="InterPro" id="IPR018114">
    <property type="entry name" value="TRYPSIN_HIS"/>
</dbReference>
<dbReference type="GO" id="GO:0005576">
    <property type="term" value="C:extracellular region"/>
    <property type="evidence" value="ECO:0007669"/>
    <property type="project" value="UniProtKB-SubCell"/>
</dbReference>
<name>A0A151WL72_9HYME</name>
<keyword evidence="2" id="KW-0964">Secreted</keyword>
<dbReference type="GO" id="GO:0006508">
    <property type="term" value="P:proteolysis"/>
    <property type="evidence" value="ECO:0007669"/>
    <property type="project" value="InterPro"/>
</dbReference>
<dbReference type="PRINTS" id="PR00722">
    <property type="entry name" value="CHYMOTRYPSIN"/>
</dbReference>
<evidence type="ECO:0000256" key="3">
    <source>
        <dbReference type="ARBA" id="ARBA00023157"/>
    </source>
</evidence>
<keyword evidence="10" id="KW-1185">Reference proteome</keyword>
<reference evidence="9 10" key="1">
    <citation type="submission" date="2015-09" db="EMBL/GenBank/DDBJ databases">
        <title>Trachymyrmex zeteki WGS genome.</title>
        <authorList>
            <person name="Nygaard S."/>
            <person name="Hu H."/>
            <person name="Boomsma J."/>
            <person name="Zhang G."/>
        </authorList>
    </citation>
    <scope>NUCLEOTIDE SEQUENCE [LARGE SCALE GENOMIC DNA]</scope>
    <source>
        <strain evidence="9">Tzet28-1</strain>
        <tissue evidence="9">Whole body</tissue>
    </source>
</reference>
<evidence type="ECO:0000256" key="2">
    <source>
        <dbReference type="ARBA" id="ARBA00022525"/>
    </source>
</evidence>
<comment type="subcellular location">
    <subcellularLocation>
        <location evidence="1">Secreted</location>
    </subcellularLocation>
</comment>
<dbReference type="Pfam" id="PF00089">
    <property type="entry name" value="Trypsin"/>
    <property type="match status" value="1"/>
</dbReference>
<keyword evidence="6" id="KW-0862">Zinc</keyword>
<dbReference type="Gene3D" id="2.40.10.10">
    <property type="entry name" value="Trypsin-like serine proteases"/>
    <property type="match status" value="1"/>
</dbReference>
<dbReference type="InterPro" id="IPR038129">
    <property type="entry name" value="Nanos_sf"/>
</dbReference>
<keyword evidence="6" id="KW-0863">Zinc-finger</keyword>
<dbReference type="InterPro" id="IPR009003">
    <property type="entry name" value="Peptidase_S1_PA"/>
</dbReference>
<dbReference type="InterPro" id="IPR041515">
    <property type="entry name" value="PPAF-2-like_Clip"/>
</dbReference>
<dbReference type="SUPFAM" id="SSF50494">
    <property type="entry name" value="Trypsin-like serine proteases"/>
    <property type="match status" value="1"/>
</dbReference>
<feature type="domain" description="Peptidase S1" evidence="7">
    <location>
        <begin position="569"/>
        <end position="853"/>
    </location>
</feature>
<dbReference type="CDD" id="cd00190">
    <property type="entry name" value="Tryp_SPc"/>
    <property type="match status" value="1"/>
</dbReference>
<evidence type="ECO:0000256" key="6">
    <source>
        <dbReference type="PROSITE-ProRule" id="PRU00855"/>
    </source>
</evidence>
<dbReference type="InterPro" id="IPR043504">
    <property type="entry name" value="Peptidase_S1_PA_chymotrypsin"/>
</dbReference>
<dbReference type="PROSITE" id="PS00134">
    <property type="entry name" value="TRYPSIN_HIS"/>
    <property type="match status" value="1"/>
</dbReference>
<dbReference type="Pfam" id="PF18322">
    <property type="entry name" value="CLIP_1"/>
    <property type="match status" value="3"/>
</dbReference>
<evidence type="ECO:0000313" key="10">
    <source>
        <dbReference type="Proteomes" id="UP000075809"/>
    </source>
</evidence>
<evidence type="ECO:0000256" key="4">
    <source>
        <dbReference type="ARBA" id="ARBA00068096"/>
    </source>
</evidence>
<dbReference type="Proteomes" id="UP000075809">
    <property type="component" value="Unassembled WGS sequence"/>
</dbReference>
<dbReference type="AlphaFoldDB" id="A0A151WL72"/>
<dbReference type="EMBL" id="KQ982972">
    <property type="protein sequence ID" value="KYQ48604.1"/>
    <property type="molecule type" value="Genomic_DNA"/>
</dbReference>
<gene>
    <name evidence="9" type="ORF">ALC60_12351</name>
</gene>
<dbReference type="GO" id="GO:0004252">
    <property type="term" value="F:serine-type endopeptidase activity"/>
    <property type="evidence" value="ECO:0007669"/>
    <property type="project" value="InterPro"/>
</dbReference>
<dbReference type="InterPro" id="IPR024161">
    <property type="entry name" value="Znf_nanos-typ"/>
</dbReference>
<keyword evidence="3" id="KW-1015">Disulfide bond</keyword>
<evidence type="ECO:0000256" key="5">
    <source>
        <dbReference type="ARBA" id="ARBA00076468"/>
    </source>
</evidence>
<dbReference type="InterPro" id="IPR001254">
    <property type="entry name" value="Trypsin_dom"/>
</dbReference>
<comment type="similarity">
    <text evidence="6">Belongs to the nanos family.</text>
</comment>
<dbReference type="PROSITE" id="PS50240">
    <property type="entry name" value="TRYPSIN_DOM"/>
    <property type="match status" value="1"/>
</dbReference>
<keyword evidence="6" id="KW-0694">RNA-binding</keyword>
<feature type="domain" description="Nanos-type" evidence="8">
    <location>
        <begin position="116"/>
        <end position="170"/>
    </location>
</feature>
<dbReference type="FunFam" id="2.40.10.10:FF:000038">
    <property type="entry name" value="Serine protease"/>
    <property type="match status" value="1"/>
</dbReference>
<dbReference type="PANTHER" id="PTHR24258">
    <property type="entry name" value="SERINE PROTEASE-RELATED"/>
    <property type="match status" value="1"/>
</dbReference>
<evidence type="ECO:0000259" key="8">
    <source>
        <dbReference type="PROSITE" id="PS51522"/>
    </source>
</evidence>
<protein>
    <recommendedName>
        <fullName evidence="4">Phenoloxidase-activating factor 2</fullName>
    </recommendedName>
    <alternativeName>
        <fullName evidence="5">Prophenoloxidase-activating factor II</fullName>
    </alternativeName>
</protein>
<evidence type="ECO:0000313" key="9">
    <source>
        <dbReference type="EMBL" id="KYQ48604.1"/>
    </source>
</evidence>
<dbReference type="GO" id="GO:0003723">
    <property type="term" value="F:RNA binding"/>
    <property type="evidence" value="ECO:0007669"/>
    <property type="project" value="UniProtKB-UniRule"/>
</dbReference>
<evidence type="ECO:0000259" key="7">
    <source>
        <dbReference type="PROSITE" id="PS50240"/>
    </source>
</evidence>
<dbReference type="PANTHER" id="PTHR24258:SF129">
    <property type="entry name" value="LP15124P-RELATED"/>
    <property type="match status" value="1"/>
</dbReference>
<accession>A0A151WL72</accession>
<dbReference type="GO" id="GO:0006417">
    <property type="term" value="P:regulation of translation"/>
    <property type="evidence" value="ECO:0007669"/>
    <property type="project" value="UniProtKB-UniRule"/>
</dbReference>